<name>A0A401ZKF3_9CHLR</name>
<dbReference type="InterPro" id="IPR010645">
    <property type="entry name" value="MFS_4"/>
</dbReference>
<dbReference type="Gene3D" id="1.20.1250.20">
    <property type="entry name" value="MFS general substrate transporter like domains"/>
    <property type="match status" value="2"/>
</dbReference>
<reference evidence="8" key="1">
    <citation type="submission" date="2018-12" db="EMBL/GenBank/DDBJ databases">
        <title>Tengunoibacter tsumagoiensis gen. nov., sp. nov., Dictyobacter kobayashii sp. nov., D. alpinus sp. nov., and D. joshuensis sp. nov. and description of Dictyobacteraceae fam. nov. within the order Ktedonobacterales isolated from Tengu-no-mugimeshi.</title>
        <authorList>
            <person name="Wang C.M."/>
            <person name="Zheng Y."/>
            <person name="Sakai Y."/>
            <person name="Toyoda A."/>
            <person name="Minakuchi Y."/>
            <person name="Abe K."/>
            <person name="Yokota A."/>
            <person name="Yabe S."/>
        </authorList>
    </citation>
    <scope>NUCLEOTIDE SEQUENCE [LARGE SCALE GENOMIC DNA]</scope>
    <source>
        <strain evidence="8">S-27</strain>
    </source>
</reference>
<feature type="transmembrane region" description="Helical" evidence="5">
    <location>
        <begin position="312"/>
        <end position="333"/>
    </location>
</feature>
<protein>
    <recommendedName>
        <fullName evidence="6">Major facilitator superfamily (MFS) profile domain-containing protein</fullName>
    </recommendedName>
</protein>
<dbReference type="PANTHER" id="PTHR23537:SF1">
    <property type="entry name" value="SUGAR TRANSPORTER"/>
    <property type="match status" value="1"/>
</dbReference>
<sequence length="425" mass="44785">MFSFVKGLPGQQGRGCEEGTADYQHALSWFTAWAAFVFATLLGFARLSYGQLLPALKADLHASYSTLSAVATLNFAGYLLGTLALPWLLARVRNQQRLNLLALLATQITMVGAALSADSGQLGAWRLTNGVCAAVATVLTMTLSLECIYPHERGQASGMIWMGGALGLMLSGLIAPPIILAGTAPGWRLVWLIMGGAGILAALGFFNARRRQTVIRIAIKRSNASTSEERASTWVTLRPLFLPGRLLWLSLTFFGFGGGYITYFTFFIALLTQQGVPTLYAGFVWAAIGLAAAASALIWGRLLDRRPTGFTLALPLGLGMLGSLAVLTNIPAIEYAGSALVGLTALLGPPLMITVLLKRAVPDGAYAVSYSTLTALFACGQIVGPLLGGLIIGWLGLQAGIASSALLLGLAALCACSYGWVQRGR</sequence>
<feature type="transmembrane region" description="Helical" evidence="5">
    <location>
        <begin position="246"/>
        <end position="272"/>
    </location>
</feature>
<keyword evidence="8" id="KW-1185">Reference proteome</keyword>
<organism evidence="7 8">
    <name type="scientific">Dictyobacter aurantiacus</name>
    <dbReference type="NCBI Taxonomy" id="1936993"/>
    <lineage>
        <taxon>Bacteria</taxon>
        <taxon>Bacillati</taxon>
        <taxon>Chloroflexota</taxon>
        <taxon>Ktedonobacteria</taxon>
        <taxon>Ktedonobacterales</taxon>
        <taxon>Dictyobacteraceae</taxon>
        <taxon>Dictyobacter</taxon>
    </lineage>
</organism>
<feature type="transmembrane region" description="Helical" evidence="5">
    <location>
        <begin position="160"/>
        <end position="180"/>
    </location>
</feature>
<feature type="transmembrane region" description="Helical" evidence="5">
    <location>
        <begin position="373"/>
        <end position="395"/>
    </location>
</feature>
<feature type="transmembrane region" description="Helical" evidence="5">
    <location>
        <begin position="186"/>
        <end position="206"/>
    </location>
</feature>
<feature type="transmembrane region" description="Helical" evidence="5">
    <location>
        <begin position="127"/>
        <end position="148"/>
    </location>
</feature>
<evidence type="ECO:0000256" key="5">
    <source>
        <dbReference type="SAM" id="Phobius"/>
    </source>
</evidence>
<evidence type="ECO:0000256" key="2">
    <source>
        <dbReference type="ARBA" id="ARBA00022692"/>
    </source>
</evidence>
<evidence type="ECO:0000259" key="6">
    <source>
        <dbReference type="PROSITE" id="PS50850"/>
    </source>
</evidence>
<comment type="subcellular location">
    <subcellularLocation>
        <location evidence="1">Cell membrane</location>
        <topology evidence="1">Multi-pass membrane protein</topology>
    </subcellularLocation>
</comment>
<evidence type="ECO:0000256" key="1">
    <source>
        <dbReference type="ARBA" id="ARBA00004651"/>
    </source>
</evidence>
<gene>
    <name evidence="7" type="ORF">KDAU_46410</name>
</gene>
<keyword evidence="3 5" id="KW-1133">Transmembrane helix</keyword>
<accession>A0A401ZKF3</accession>
<evidence type="ECO:0000313" key="8">
    <source>
        <dbReference type="Proteomes" id="UP000287224"/>
    </source>
</evidence>
<dbReference type="AlphaFoldDB" id="A0A401ZKF3"/>
<dbReference type="GO" id="GO:0005886">
    <property type="term" value="C:plasma membrane"/>
    <property type="evidence" value="ECO:0007669"/>
    <property type="project" value="UniProtKB-SubCell"/>
</dbReference>
<evidence type="ECO:0000313" key="7">
    <source>
        <dbReference type="EMBL" id="GCE07312.1"/>
    </source>
</evidence>
<keyword evidence="4 5" id="KW-0472">Membrane</keyword>
<comment type="caution">
    <text evidence="7">The sequence shown here is derived from an EMBL/GenBank/DDBJ whole genome shotgun (WGS) entry which is preliminary data.</text>
</comment>
<feature type="transmembrane region" description="Helical" evidence="5">
    <location>
        <begin position="278"/>
        <end position="300"/>
    </location>
</feature>
<dbReference type="Pfam" id="PF06779">
    <property type="entry name" value="MFS_4"/>
    <property type="match status" value="1"/>
</dbReference>
<feature type="transmembrane region" description="Helical" evidence="5">
    <location>
        <begin position="401"/>
        <end position="421"/>
    </location>
</feature>
<dbReference type="InterPro" id="IPR036259">
    <property type="entry name" value="MFS_trans_sf"/>
</dbReference>
<dbReference type="PROSITE" id="PS50850">
    <property type="entry name" value="MFS"/>
    <property type="match status" value="1"/>
</dbReference>
<feature type="transmembrane region" description="Helical" evidence="5">
    <location>
        <begin position="339"/>
        <end position="361"/>
    </location>
</feature>
<dbReference type="OrthoDB" id="9797953at2"/>
<evidence type="ECO:0000256" key="3">
    <source>
        <dbReference type="ARBA" id="ARBA00022989"/>
    </source>
</evidence>
<dbReference type="SUPFAM" id="SSF103473">
    <property type="entry name" value="MFS general substrate transporter"/>
    <property type="match status" value="1"/>
</dbReference>
<keyword evidence="2 5" id="KW-0812">Transmembrane</keyword>
<dbReference type="EMBL" id="BIFQ01000001">
    <property type="protein sequence ID" value="GCE07312.1"/>
    <property type="molecule type" value="Genomic_DNA"/>
</dbReference>
<proteinExistence type="predicted"/>
<dbReference type="PANTHER" id="PTHR23537">
    <property type="match status" value="1"/>
</dbReference>
<feature type="transmembrane region" description="Helical" evidence="5">
    <location>
        <begin position="67"/>
        <end position="89"/>
    </location>
</feature>
<dbReference type="RefSeq" id="WP_126598472.1">
    <property type="nucleotide sequence ID" value="NZ_BIFQ01000001.1"/>
</dbReference>
<feature type="transmembrane region" description="Helical" evidence="5">
    <location>
        <begin position="27"/>
        <end position="47"/>
    </location>
</feature>
<dbReference type="InterPro" id="IPR020846">
    <property type="entry name" value="MFS_dom"/>
</dbReference>
<dbReference type="GO" id="GO:0022857">
    <property type="term" value="F:transmembrane transporter activity"/>
    <property type="evidence" value="ECO:0007669"/>
    <property type="project" value="InterPro"/>
</dbReference>
<evidence type="ECO:0000256" key="4">
    <source>
        <dbReference type="ARBA" id="ARBA00023136"/>
    </source>
</evidence>
<dbReference type="Proteomes" id="UP000287224">
    <property type="component" value="Unassembled WGS sequence"/>
</dbReference>
<feature type="transmembrane region" description="Helical" evidence="5">
    <location>
        <begin position="98"/>
        <end position="115"/>
    </location>
</feature>
<feature type="domain" description="Major facilitator superfamily (MFS) profile" evidence="6">
    <location>
        <begin position="31"/>
        <end position="425"/>
    </location>
</feature>